<dbReference type="EMBL" id="PKPP01000348">
    <property type="protein sequence ID" value="PWA93905.1"/>
    <property type="molecule type" value="Genomic_DNA"/>
</dbReference>
<organism evidence="2 3">
    <name type="scientific">Artemisia annua</name>
    <name type="common">Sweet wormwood</name>
    <dbReference type="NCBI Taxonomy" id="35608"/>
    <lineage>
        <taxon>Eukaryota</taxon>
        <taxon>Viridiplantae</taxon>
        <taxon>Streptophyta</taxon>
        <taxon>Embryophyta</taxon>
        <taxon>Tracheophyta</taxon>
        <taxon>Spermatophyta</taxon>
        <taxon>Magnoliopsida</taxon>
        <taxon>eudicotyledons</taxon>
        <taxon>Gunneridae</taxon>
        <taxon>Pentapetalae</taxon>
        <taxon>asterids</taxon>
        <taxon>campanulids</taxon>
        <taxon>Asterales</taxon>
        <taxon>Asteraceae</taxon>
        <taxon>Asteroideae</taxon>
        <taxon>Anthemideae</taxon>
        <taxon>Artemisiinae</taxon>
        <taxon>Artemisia</taxon>
    </lineage>
</organism>
<name>A0A2U1Q7B5_ARTAN</name>
<evidence type="ECO:0000256" key="1">
    <source>
        <dbReference type="SAM" id="Phobius"/>
    </source>
</evidence>
<keyword evidence="1" id="KW-1133">Transmembrane helix</keyword>
<comment type="caution">
    <text evidence="2">The sequence shown here is derived from an EMBL/GenBank/DDBJ whole genome shotgun (WGS) entry which is preliminary data.</text>
</comment>
<accession>A0A2U1Q7B5</accession>
<keyword evidence="3" id="KW-1185">Reference proteome</keyword>
<dbReference type="Proteomes" id="UP000245207">
    <property type="component" value="Unassembled WGS sequence"/>
</dbReference>
<sequence>MPTITKSKSMCFVVNKPRMTRSQQSRVDLPETGSCVKYADVVVYVAAHTMANDGMEGGGLLLLPMVVCMKVHCLCCLRWLFISLASILGQDADVVRPRHTNLE</sequence>
<keyword evidence="2" id="KW-0413">Isomerase</keyword>
<keyword evidence="1" id="KW-0812">Transmembrane</keyword>
<evidence type="ECO:0000313" key="3">
    <source>
        <dbReference type="Proteomes" id="UP000245207"/>
    </source>
</evidence>
<keyword evidence="1" id="KW-0472">Membrane</keyword>
<proteinExistence type="predicted"/>
<dbReference type="AlphaFoldDB" id="A0A2U1Q7B5"/>
<dbReference type="GO" id="GO:0016853">
    <property type="term" value="F:isomerase activity"/>
    <property type="evidence" value="ECO:0007669"/>
    <property type="project" value="UniProtKB-KW"/>
</dbReference>
<gene>
    <name evidence="2" type="ORF">CTI12_AA065630</name>
</gene>
<reference evidence="2 3" key="1">
    <citation type="journal article" date="2018" name="Mol. Plant">
        <title>The genome of Artemisia annua provides insight into the evolution of Asteraceae family and artemisinin biosynthesis.</title>
        <authorList>
            <person name="Shen Q."/>
            <person name="Zhang L."/>
            <person name="Liao Z."/>
            <person name="Wang S."/>
            <person name="Yan T."/>
            <person name="Shi P."/>
            <person name="Liu M."/>
            <person name="Fu X."/>
            <person name="Pan Q."/>
            <person name="Wang Y."/>
            <person name="Lv Z."/>
            <person name="Lu X."/>
            <person name="Zhang F."/>
            <person name="Jiang W."/>
            <person name="Ma Y."/>
            <person name="Chen M."/>
            <person name="Hao X."/>
            <person name="Li L."/>
            <person name="Tang Y."/>
            <person name="Lv G."/>
            <person name="Zhou Y."/>
            <person name="Sun X."/>
            <person name="Brodelius P.E."/>
            <person name="Rose J.K.C."/>
            <person name="Tang K."/>
        </authorList>
    </citation>
    <scope>NUCLEOTIDE SEQUENCE [LARGE SCALE GENOMIC DNA]</scope>
    <source>
        <strain evidence="3">cv. Huhao1</strain>
        <tissue evidence="2">Leaf</tissue>
    </source>
</reference>
<dbReference type="OrthoDB" id="1915377at2759"/>
<feature type="transmembrane region" description="Helical" evidence="1">
    <location>
        <begin position="60"/>
        <end position="81"/>
    </location>
</feature>
<evidence type="ECO:0000313" key="2">
    <source>
        <dbReference type="EMBL" id="PWA93905.1"/>
    </source>
</evidence>
<protein>
    <submittedName>
        <fullName evidence="2">3-hexulose-6-phosphate isomerase</fullName>
    </submittedName>
</protein>